<dbReference type="AlphaFoldDB" id="A0A2N1NB03"/>
<reference evidence="1 2" key="2">
    <citation type="submission" date="2017-10" db="EMBL/GenBank/DDBJ databases">
        <title>Extensive intraspecific genome diversity in a model arbuscular mycorrhizal fungus.</title>
        <authorList>
            <person name="Chen E.C.H."/>
            <person name="Morin E."/>
            <person name="Baudet D."/>
            <person name="Noel J."/>
            <person name="Ndikumana S."/>
            <person name="Charron P."/>
            <person name="St-Onge C."/>
            <person name="Giorgi J."/>
            <person name="Grigoriev I.V."/>
            <person name="Roux C."/>
            <person name="Martin F.M."/>
            <person name="Corradi N."/>
        </authorList>
    </citation>
    <scope>NUCLEOTIDE SEQUENCE [LARGE SCALE GENOMIC DNA]</scope>
    <source>
        <strain evidence="1 2">C2</strain>
    </source>
</reference>
<evidence type="ECO:0000313" key="2">
    <source>
        <dbReference type="Proteomes" id="UP000233469"/>
    </source>
</evidence>
<evidence type="ECO:0000313" key="1">
    <source>
        <dbReference type="EMBL" id="PKK71014.1"/>
    </source>
</evidence>
<dbReference type="VEuPathDB" id="FungiDB:FUN_017124"/>
<organism evidence="1 2">
    <name type="scientific">Rhizophagus irregularis</name>
    <dbReference type="NCBI Taxonomy" id="588596"/>
    <lineage>
        <taxon>Eukaryota</taxon>
        <taxon>Fungi</taxon>
        <taxon>Fungi incertae sedis</taxon>
        <taxon>Mucoromycota</taxon>
        <taxon>Glomeromycotina</taxon>
        <taxon>Glomeromycetes</taxon>
        <taxon>Glomerales</taxon>
        <taxon>Glomeraceae</taxon>
        <taxon>Rhizophagus</taxon>
    </lineage>
</organism>
<accession>A0A2N1NB03</accession>
<sequence>MSEIEVNQIPKMLLNIHLMDLYNYFQNYERYKICQKQKEKNDSEKSIGNTNTQALIIRQNEKIAGLEKRICSILEHNMCLEKNKDHAEEVYTEAKKVLFKKCNIILNDEDVTDFFRILILFMFHCIENYHDDADQLQMK</sequence>
<name>A0A2N1NB03_9GLOM</name>
<protein>
    <submittedName>
        <fullName evidence="1">Uncharacterized protein</fullName>
    </submittedName>
</protein>
<dbReference type="EMBL" id="LLXL01000556">
    <property type="protein sequence ID" value="PKK71014.1"/>
    <property type="molecule type" value="Genomic_DNA"/>
</dbReference>
<comment type="caution">
    <text evidence="1">The sequence shown here is derived from an EMBL/GenBank/DDBJ whole genome shotgun (WGS) entry which is preliminary data.</text>
</comment>
<gene>
    <name evidence="1" type="ORF">RhiirC2_778945</name>
</gene>
<reference evidence="1 2" key="1">
    <citation type="submission" date="2016-04" db="EMBL/GenBank/DDBJ databases">
        <title>Genome analyses suggest a sexual origin of heterokaryosis in a supposedly ancient asexual fungus.</title>
        <authorList>
            <person name="Ropars J."/>
            <person name="Sedzielewska K."/>
            <person name="Noel J."/>
            <person name="Charron P."/>
            <person name="Farinelli L."/>
            <person name="Marton T."/>
            <person name="Kruger M."/>
            <person name="Pelin A."/>
            <person name="Brachmann A."/>
            <person name="Corradi N."/>
        </authorList>
    </citation>
    <scope>NUCLEOTIDE SEQUENCE [LARGE SCALE GENOMIC DNA]</scope>
    <source>
        <strain evidence="1 2">C2</strain>
    </source>
</reference>
<dbReference type="VEuPathDB" id="FungiDB:RhiirA1_458093"/>
<proteinExistence type="predicted"/>
<dbReference type="Proteomes" id="UP000233469">
    <property type="component" value="Unassembled WGS sequence"/>
</dbReference>